<evidence type="ECO:0000313" key="3">
    <source>
        <dbReference type="Proteomes" id="UP001292094"/>
    </source>
</evidence>
<protein>
    <submittedName>
        <fullName evidence="2">Uncharacterized protein</fullName>
    </submittedName>
</protein>
<dbReference type="AlphaFoldDB" id="A0AAE1TQ01"/>
<accession>A0AAE1TQ01</accession>
<evidence type="ECO:0000256" key="1">
    <source>
        <dbReference type="SAM" id="MobiDB-lite"/>
    </source>
</evidence>
<sequence>METEENNKGKETEGRKENIQTKDERKIRELQGREEEEGLSNEREERRNGRRVEGREKWRRGRSGGEGEVEERRKGV</sequence>
<comment type="caution">
    <text evidence="2">The sequence shown here is derived from an EMBL/GenBank/DDBJ whole genome shotgun (WGS) entry which is preliminary data.</text>
</comment>
<feature type="compositionally biased region" description="Basic and acidic residues" evidence="1">
    <location>
        <begin position="1"/>
        <end position="33"/>
    </location>
</feature>
<dbReference type="Proteomes" id="UP001292094">
    <property type="component" value="Unassembled WGS sequence"/>
</dbReference>
<feature type="compositionally biased region" description="Basic and acidic residues" evidence="1">
    <location>
        <begin position="40"/>
        <end position="56"/>
    </location>
</feature>
<reference evidence="2" key="1">
    <citation type="submission" date="2023-11" db="EMBL/GenBank/DDBJ databases">
        <title>Genome assemblies of two species of porcelain crab, Petrolisthes cinctipes and Petrolisthes manimaculis (Anomura: Porcellanidae).</title>
        <authorList>
            <person name="Angst P."/>
        </authorList>
    </citation>
    <scope>NUCLEOTIDE SEQUENCE</scope>
    <source>
        <strain evidence="2">PB745_02</strain>
        <tissue evidence="2">Gill</tissue>
    </source>
</reference>
<evidence type="ECO:0000313" key="2">
    <source>
        <dbReference type="EMBL" id="KAK4293447.1"/>
    </source>
</evidence>
<name>A0AAE1TQ01_9EUCA</name>
<organism evidence="2 3">
    <name type="scientific">Petrolisthes manimaculis</name>
    <dbReference type="NCBI Taxonomy" id="1843537"/>
    <lineage>
        <taxon>Eukaryota</taxon>
        <taxon>Metazoa</taxon>
        <taxon>Ecdysozoa</taxon>
        <taxon>Arthropoda</taxon>
        <taxon>Crustacea</taxon>
        <taxon>Multicrustacea</taxon>
        <taxon>Malacostraca</taxon>
        <taxon>Eumalacostraca</taxon>
        <taxon>Eucarida</taxon>
        <taxon>Decapoda</taxon>
        <taxon>Pleocyemata</taxon>
        <taxon>Anomura</taxon>
        <taxon>Galatheoidea</taxon>
        <taxon>Porcellanidae</taxon>
        <taxon>Petrolisthes</taxon>
    </lineage>
</organism>
<keyword evidence="3" id="KW-1185">Reference proteome</keyword>
<feature type="region of interest" description="Disordered" evidence="1">
    <location>
        <begin position="1"/>
        <end position="76"/>
    </location>
</feature>
<dbReference type="EMBL" id="JAWZYT010004544">
    <property type="protein sequence ID" value="KAK4293447.1"/>
    <property type="molecule type" value="Genomic_DNA"/>
</dbReference>
<gene>
    <name evidence="2" type="ORF">Pmani_033858</name>
</gene>
<proteinExistence type="predicted"/>